<organism evidence="2">
    <name type="scientific">marine sediment metagenome</name>
    <dbReference type="NCBI Taxonomy" id="412755"/>
    <lineage>
        <taxon>unclassified sequences</taxon>
        <taxon>metagenomes</taxon>
        <taxon>ecological metagenomes</taxon>
    </lineage>
</organism>
<evidence type="ECO:0000313" key="2">
    <source>
        <dbReference type="EMBL" id="KKK91803.1"/>
    </source>
</evidence>
<proteinExistence type="predicted"/>
<dbReference type="AlphaFoldDB" id="A0A0F8ZDG2"/>
<dbReference type="InterPro" id="IPR021272">
    <property type="entry name" value="DUF2851"/>
</dbReference>
<comment type="caution">
    <text evidence="2">The sequence shown here is derived from an EMBL/GenBank/DDBJ whole genome shotgun (WGS) entry which is preliminary data.</text>
</comment>
<gene>
    <name evidence="2" type="ORF">LCGC14_2709260</name>
</gene>
<accession>A0A0F8ZDG2</accession>
<dbReference type="Pfam" id="PF11013">
    <property type="entry name" value="DUF2851"/>
    <property type="match status" value="1"/>
</dbReference>
<protein>
    <submittedName>
        <fullName evidence="2">Uncharacterized protein</fullName>
    </submittedName>
</protein>
<reference evidence="2" key="1">
    <citation type="journal article" date="2015" name="Nature">
        <title>Complex archaea that bridge the gap between prokaryotes and eukaryotes.</title>
        <authorList>
            <person name="Spang A."/>
            <person name="Saw J.H."/>
            <person name="Jorgensen S.L."/>
            <person name="Zaremba-Niedzwiedzka K."/>
            <person name="Martijn J."/>
            <person name="Lind A.E."/>
            <person name="van Eijk R."/>
            <person name="Schleper C."/>
            <person name="Guy L."/>
            <person name="Ettema T.J."/>
        </authorList>
    </citation>
    <scope>NUCLEOTIDE SEQUENCE</scope>
</reference>
<dbReference type="EMBL" id="LAZR01048491">
    <property type="protein sequence ID" value="KKK91803.1"/>
    <property type="molecule type" value="Genomic_DNA"/>
</dbReference>
<name>A0A0F8ZDG2_9ZZZZ</name>
<feature type="region of interest" description="Disordered" evidence="1">
    <location>
        <begin position="1"/>
        <end position="47"/>
    </location>
</feature>
<evidence type="ECO:0000256" key="1">
    <source>
        <dbReference type="SAM" id="MobiDB-lite"/>
    </source>
</evidence>
<sequence length="125" mass="13856">MPALLERQAPYVTRSRRPASRLAEMRSRPRGRAGQLLGEQPPPYVAPPSAALPDALTERDIAHLWEGQRFPPQALTMVGGQPLQVIYRGLRGRGPGPDFRDAVIIAPWGTLKGDVELHVRTSDFR</sequence>
<feature type="non-terminal residue" evidence="2">
    <location>
        <position position="125"/>
    </location>
</feature>